<reference evidence="3 4" key="1">
    <citation type="submission" date="2016-11" db="EMBL/GenBank/DDBJ databases">
        <title>Draft Genome Sequences of Nine Cyanobacterial Strains from Diverse Habitats.</title>
        <authorList>
            <person name="Zhu T."/>
            <person name="Hou S."/>
            <person name="Lu X."/>
            <person name="Hess W.R."/>
        </authorList>
    </citation>
    <scope>NUCLEOTIDE SEQUENCE [LARGE SCALE GENOMIC DNA]</scope>
    <source>
        <strain evidence="3 4">5.2 s.c.1</strain>
    </source>
</reference>
<name>A0A1U7HGL4_9CHRO</name>
<feature type="region of interest" description="Disordered" evidence="2">
    <location>
        <begin position="124"/>
        <end position="151"/>
    </location>
</feature>
<evidence type="ECO:0000256" key="2">
    <source>
        <dbReference type="SAM" id="MobiDB-lite"/>
    </source>
</evidence>
<feature type="coiled-coil region" evidence="1">
    <location>
        <begin position="60"/>
        <end position="87"/>
    </location>
</feature>
<dbReference type="AlphaFoldDB" id="A0A1U7HGL4"/>
<dbReference type="RefSeq" id="WP_073551184.1">
    <property type="nucleotide sequence ID" value="NZ_CAWMVK010000011.1"/>
</dbReference>
<feature type="compositionally biased region" description="Basic and acidic residues" evidence="2">
    <location>
        <begin position="277"/>
        <end position="291"/>
    </location>
</feature>
<keyword evidence="4" id="KW-1185">Reference proteome</keyword>
<evidence type="ECO:0000313" key="3">
    <source>
        <dbReference type="EMBL" id="OKH22691.1"/>
    </source>
</evidence>
<dbReference type="OrthoDB" id="574731at2"/>
<organism evidence="3 4">
    <name type="scientific">Chroogloeocystis siderophila 5.2 s.c.1</name>
    <dbReference type="NCBI Taxonomy" id="247279"/>
    <lineage>
        <taxon>Bacteria</taxon>
        <taxon>Bacillati</taxon>
        <taxon>Cyanobacteriota</taxon>
        <taxon>Cyanophyceae</taxon>
        <taxon>Oscillatoriophycideae</taxon>
        <taxon>Chroococcales</taxon>
        <taxon>Chroococcaceae</taxon>
        <taxon>Chroogloeocystis</taxon>
    </lineage>
</organism>
<dbReference type="EMBL" id="MRCC01000019">
    <property type="protein sequence ID" value="OKH22691.1"/>
    <property type="molecule type" value="Genomic_DNA"/>
</dbReference>
<sequence length="376" mass="42117">MPQNHHFIQNLIEMREHYQVVVQKCDRASSHAGAQLNSLNALLADRLVENQHIESLLQLRAHYQTLYAQQQQQAQNAKEQIAHINALLADQLVLQHNEQQIAVQSTTIAQKQLNEGLTLITDEDDRSSLQQQDAQELPHPQIQTSVSTPEAQHLESDFIEPLDSKHQTTSAPPPQSRFLKTPLVPQYQHLTKSEAVEQLLQKNEGSILHVDYIIRALHGELNAEDLKAEKLRMNDTLRKGVEKGLWDKVPNSPGCYTINLTLVEQETKGTKTNPHQNQDEPLPKHISHNESEPSLLPRYHGMSFTGAVTTVIQEKAGEILTPEIVAKALYGDIAGKALTQAKGKVGKTLWNGAKQGRWQSVPGQLGMYTLPLNQLN</sequence>
<accession>A0A1U7HGL4</accession>
<evidence type="ECO:0000256" key="1">
    <source>
        <dbReference type="SAM" id="Coils"/>
    </source>
</evidence>
<protein>
    <submittedName>
        <fullName evidence="3">Uncharacterized protein</fullName>
    </submittedName>
</protein>
<dbReference type="Proteomes" id="UP000185984">
    <property type="component" value="Unassembled WGS sequence"/>
</dbReference>
<comment type="caution">
    <text evidence="3">The sequence shown here is derived from an EMBL/GenBank/DDBJ whole genome shotgun (WGS) entry which is preliminary data.</text>
</comment>
<proteinExistence type="predicted"/>
<feature type="compositionally biased region" description="Polar residues" evidence="2">
    <location>
        <begin position="141"/>
        <end position="150"/>
    </location>
</feature>
<evidence type="ECO:0000313" key="4">
    <source>
        <dbReference type="Proteomes" id="UP000185984"/>
    </source>
</evidence>
<gene>
    <name evidence="3" type="ORF">NIES1031_19775</name>
</gene>
<dbReference type="STRING" id="247279.NIES1031_19775"/>
<feature type="region of interest" description="Disordered" evidence="2">
    <location>
        <begin position="269"/>
        <end position="291"/>
    </location>
</feature>
<keyword evidence="1" id="KW-0175">Coiled coil</keyword>